<evidence type="ECO:0000259" key="2">
    <source>
        <dbReference type="Pfam" id="PF09851"/>
    </source>
</evidence>
<comment type="caution">
    <text evidence="3">The sequence shown here is derived from an EMBL/GenBank/DDBJ whole genome shotgun (WGS) entry which is preliminary data.</text>
</comment>
<evidence type="ECO:0000313" key="3">
    <source>
        <dbReference type="EMBL" id="GDY31505.1"/>
    </source>
</evidence>
<dbReference type="Pfam" id="PF09851">
    <property type="entry name" value="SHOCT"/>
    <property type="match status" value="1"/>
</dbReference>
<sequence length="101" mass="10369">MTIYRRRPVLRAAAVGGGHHPGRRIPAASTPDTGSAGGSTTATAASTSESGSEGQPARAAGVPEQPTPSILDQLARLDAMYRRGALTDEEFAAAKARILRG</sequence>
<accession>A0A4D4J493</accession>
<evidence type="ECO:0000313" key="4">
    <source>
        <dbReference type="Proteomes" id="UP000298860"/>
    </source>
</evidence>
<organism evidence="3 4">
    <name type="scientific">Gandjariella thermophila</name>
    <dbReference type="NCBI Taxonomy" id="1931992"/>
    <lineage>
        <taxon>Bacteria</taxon>
        <taxon>Bacillati</taxon>
        <taxon>Actinomycetota</taxon>
        <taxon>Actinomycetes</taxon>
        <taxon>Pseudonocardiales</taxon>
        <taxon>Pseudonocardiaceae</taxon>
        <taxon>Gandjariella</taxon>
    </lineage>
</organism>
<keyword evidence="4" id="KW-1185">Reference proteome</keyword>
<dbReference type="AlphaFoldDB" id="A0A4D4J493"/>
<feature type="region of interest" description="Disordered" evidence="1">
    <location>
        <begin position="1"/>
        <end position="69"/>
    </location>
</feature>
<reference evidence="4" key="1">
    <citation type="submission" date="2019-04" db="EMBL/GenBank/DDBJ databases">
        <title>Draft genome sequence of Pseudonocardiaceae bacterium SL3-2-4.</title>
        <authorList>
            <person name="Ningsih F."/>
            <person name="Yokota A."/>
            <person name="Sakai Y."/>
            <person name="Nanatani K."/>
            <person name="Yabe S."/>
            <person name="Oetari A."/>
            <person name="Sjamsuridzal W."/>
        </authorList>
    </citation>
    <scope>NUCLEOTIDE SEQUENCE [LARGE SCALE GENOMIC DNA]</scope>
    <source>
        <strain evidence="4">SL3-2-4</strain>
    </source>
</reference>
<feature type="compositionally biased region" description="Low complexity" evidence="1">
    <location>
        <begin position="27"/>
        <end position="54"/>
    </location>
</feature>
<feature type="domain" description="SHOCT" evidence="2">
    <location>
        <begin position="72"/>
        <end position="99"/>
    </location>
</feature>
<dbReference type="OrthoDB" id="3698908at2"/>
<name>A0A4D4J493_9PSEU</name>
<evidence type="ECO:0000256" key="1">
    <source>
        <dbReference type="SAM" id="MobiDB-lite"/>
    </source>
</evidence>
<proteinExistence type="predicted"/>
<protein>
    <recommendedName>
        <fullName evidence="2">SHOCT domain-containing protein</fullName>
    </recommendedName>
</protein>
<dbReference type="EMBL" id="BJFL01000015">
    <property type="protein sequence ID" value="GDY31505.1"/>
    <property type="molecule type" value="Genomic_DNA"/>
</dbReference>
<gene>
    <name evidence="3" type="ORF">GTS_31380</name>
</gene>
<dbReference type="Proteomes" id="UP000298860">
    <property type="component" value="Unassembled WGS sequence"/>
</dbReference>
<dbReference type="InterPro" id="IPR018649">
    <property type="entry name" value="SHOCT"/>
</dbReference>
<dbReference type="RefSeq" id="WP_137814588.1">
    <property type="nucleotide sequence ID" value="NZ_BJFL01000015.1"/>
</dbReference>